<reference evidence="4" key="1">
    <citation type="submission" date="2021-04" db="EMBL/GenBank/DDBJ databases">
        <title>Genome sequence of Woronichinia naegeliana from Washington state freshwater lake bloom.</title>
        <authorList>
            <person name="Dreher T.W."/>
        </authorList>
    </citation>
    <scope>NUCLEOTIDE SEQUENCE</scope>
    <source>
        <strain evidence="4">WA131</strain>
    </source>
</reference>
<dbReference type="InterPro" id="IPR000086">
    <property type="entry name" value="NUDIX_hydrolase_dom"/>
</dbReference>
<evidence type="ECO:0000256" key="2">
    <source>
        <dbReference type="ARBA" id="ARBA00022801"/>
    </source>
</evidence>
<dbReference type="Proteomes" id="UP001065613">
    <property type="component" value="Chromosome"/>
</dbReference>
<protein>
    <submittedName>
        <fullName evidence="4">NUDIX hydrolase</fullName>
    </submittedName>
</protein>
<dbReference type="CDD" id="cd03424">
    <property type="entry name" value="NUDIX_ADPRase_Nudt5_UGPPase_Nudt14"/>
    <property type="match status" value="1"/>
</dbReference>
<dbReference type="PANTHER" id="PTHR11839">
    <property type="entry name" value="UDP/ADP-SUGAR PYROPHOSPHATASE"/>
    <property type="match status" value="1"/>
</dbReference>
<gene>
    <name evidence="4" type="ORF">KA717_02540</name>
</gene>
<dbReference type="Pfam" id="PF00293">
    <property type="entry name" value="NUDIX"/>
    <property type="match status" value="1"/>
</dbReference>
<evidence type="ECO:0000313" key="4">
    <source>
        <dbReference type="EMBL" id="UXE61831.1"/>
    </source>
</evidence>
<dbReference type="PANTHER" id="PTHR11839:SF18">
    <property type="entry name" value="NUDIX HYDROLASE DOMAIN-CONTAINING PROTEIN"/>
    <property type="match status" value="1"/>
</dbReference>
<name>A0A977KXN7_9CYAN</name>
<dbReference type="PROSITE" id="PS51462">
    <property type="entry name" value="NUDIX"/>
    <property type="match status" value="1"/>
</dbReference>
<dbReference type="GO" id="GO:0019693">
    <property type="term" value="P:ribose phosphate metabolic process"/>
    <property type="evidence" value="ECO:0007669"/>
    <property type="project" value="TreeGrafter"/>
</dbReference>
<dbReference type="SUPFAM" id="SSF55811">
    <property type="entry name" value="Nudix"/>
    <property type="match status" value="1"/>
</dbReference>
<accession>A0A977KXN7</accession>
<dbReference type="GO" id="GO:0016787">
    <property type="term" value="F:hydrolase activity"/>
    <property type="evidence" value="ECO:0007669"/>
    <property type="project" value="UniProtKB-KW"/>
</dbReference>
<proteinExistence type="predicted"/>
<sequence length="192" mass="21772">MIEHQVQKWQILDSTLVLDNPWCRVKQDRVLLPNGTIIEDYFVNLRPEIVLVFPLTVNQDVIFVRQYRHGVEEILLELPAGSFEPQTETSIAAAQRELREETGYVASELIPLAQIYDNPVKDKTRLHLFLAPNVEPTGQQEWDITEAIEVVLIPLPEVKTKILTGEIQVAGSIAALFLGLEKLAQPPFNKLL</sequence>
<dbReference type="KEGG" id="wna:KA717_02540"/>
<feature type="domain" description="Nudix hydrolase" evidence="3">
    <location>
        <begin position="45"/>
        <end position="175"/>
    </location>
</feature>
<evidence type="ECO:0000256" key="1">
    <source>
        <dbReference type="ARBA" id="ARBA00001946"/>
    </source>
</evidence>
<comment type="cofactor">
    <cofactor evidence="1">
        <name>Mg(2+)</name>
        <dbReference type="ChEBI" id="CHEBI:18420"/>
    </cofactor>
</comment>
<organism evidence="4">
    <name type="scientific">Woronichinia naegeliana WA131</name>
    <dbReference type="NCBI Taxonomy" id="2824559"/>
    <lineage>
        <taxon>Bacteria</taxon>
        <taxon>Bacillati</taxon>
        <taxon>Cyanobacteriota</taxon>
        <taxon>Cyanophyceae</taxon>
        <taxon>Synechococcales</taxon>
        <taxon>Coelosphaeriaceae</taxon>
        <taxon>Woronichinia</taxon>
    </lineage>
</organism>
<dbReference type="Gene3D" id="3.90.79.10">
    <property type="entry name" value="Nucleoside Triphosphate Pyrophosphohydrolase"/>
    <property type="match status" value="1"/>
</dbReference>
<dbReference type="GO" id="GO:0006753">
    <property type="term" value="P:nucleoside phosphate metabolic process"/>
    <property type="evidence" value="ECO:0007669"/>
    <property type="project" value="TreeGrafter"/>
</dbReference>
<keyword evidence="2 4" id="KW-0378">Hydrolase</keyword>
<dbReference type="AlphaFoldDB" id="A0A977KXN7"/>
<dbReference type="InterPro" id="IPR015797">
    <property type="entry name" value="NUDIX_hydrolase-like_dom_sf"/>
</dbReference>
<dbReference type="EMBL" id="CP073041">
    <property type="protein sequence ID" value="UXE61831.1"/>
    <property type="molecule type" value="Genomic_DNA"/>
</dbReference>
<evidence type="ECO:0000259" key="3">
    <source>
        <dbReference type="PROSITE" id="PS51462"/>
    </source>
</evidence>